<keyword evidence="1" id="KW-1133">Transmembrane helix</keyword>
<keyword evidence="1" id="KW-0472">Membrane</keyword>
<sequence>MNERLRQELIQQWQDSQLLRLGAWAIALILLVYLLLWQDDQLALKQLEWRRAQANVAEWQALAQQDYWPNLVSALENEREQALTVAWAYRTTGLAKAAVREFVNATVAESQPALRVRNLELAEPRPATGGVYEMRGRLTASTEESIAPWGWIAALESAQPAVYIDSLDIRVGRKSGVAVILEFRVLVAGLEQGASS</sequence>
<dbReference type="AlphaFoldDB" id="A1U3Z7"/>
<dbReference type="KEGG" id="maq:Maqu_2641"/>
<gene>
    <name evidence="2" type="ordered locus">Maqu_2641</name>
</gene>
<protein>
    <submittedName>
        <fullName evidence="2">Uncharacterized protein</fullName>
    </submittedName>
</protein>
<accession>A1U3Z7</accession>
<dbReference type="EMBL" id="CP000514">
    <property type="protein sequence ID" value="ABM19716.1"/>
    <property type="molecule type" value="Genomic_DNA"/>
</dbReference>
<dbReference type="RefSeq" id="WP_011786087.1">
    <property type="nucleotide sequence ID" value="NC_008740.1"/>
</dbReference>
<reference evidence="3" key="1">
    <citation type="journal article" date="2011" name="Appl. Environ. Microbiol.">
        <title>Genomic potential of Marinobacter aquaeolei, a biogeochemical 'opportunitroph'.</title>
        <authorList>
            <person name="Singer E."/>
            <person name="Webb E.A."/>
            <person name="Nelson W.C."/>
            <person name="Heidelberg J.F."/>
            <person name="Ivanova N."/>
            <person name="Pati A."/>
            <person name="Edwards K.J."/>
        </authorList>
    </citation>
    <scope>NUCLEOTIDE SEQUENCE [LARGE SCALE GENOMIC DNA]</scope>
    <source>
        <strain evidence="3">ATCC 700491 / DSM 11845 / VT8</strain>
    </source>
</reference>
<dbReference type="STRING" id="351348.Maqu_2641"/>
<dbReference type="OrthoDB" id="6388610at2"/>
<evidence type="ECO:0000313" key="3">
    <source>
        <dbReference type="Proteomes" id="UP000000998"/>
    </source>
</evidence>
<feature type="transmembrane region" description="Helical" evidence="1">
    <location>
        <begin position="21"/>
        <end position="37"/>
    </location>
</feature>
<dbReference type="HOGENOM" id="CLU_1388774_0_0_6"/>
<keyword evidence="1" id="KW-0812">Transmembrane</keyword>
<dbReference type="Proteomes" id="UP000000998">
    <property type="component" value="Chromosome"/>
</dbReference>
<evidence type="ECO:0000256" key="1">
    <source>
        <dbReference type="SAM" id="Phobius"/>
    </source>
</evidence>
<proteinExistence type="predicted"/>
<organism evidence="2 3">
    <name type="scientific">Marinobacter nauticus (strain ATCC 700491 / DSM 11845 / VT8)</name>
    <name type="common">Marinobacter aquaeolei</name>
    <dbReference type="NCBI Taxonomy" id="351348"/>
    <lineage>
        <taxon>Bacteria</taxon>
        <taxon>Pseudomonadati</taxon>
        <taxon>Pseudomonadota</taxon>
        <taxon>Gammaproteobacteria</taxon>
        <taxon>Pseudomonadales</taxon>
        <taxon>Marinobacteraceae</taxon>
        <taxon>Marinobacter</taxon>
    </lineage>
</organism>
<name>A1U3Z7_MARN8</name>
<evidence type="ECO:0000313" key="2">
    <source>
        <dbReference type="EMBL" id="ABM19716.1"/>
    </source>
</evidence>